<evidence type="ECO:0000313" key="2">
    <source>
        <dbReference type="Proteomes" id="UP001551329"/>
    </source>
</evidence>
<organism evidence="1 2">
    <name type="scientific">Streptomyces narbonensis</name>
    <dbReference type="NCBI Taxonomy" id="67333"/>
    <lineage>
        <taxon>Bacteria</taxon>
        <taxon>Bacillati</taxon>
        <taxon>Actinomycetota</taxon>
        <taxon>Actinomycetes</taxon>
        <taxon>Kitasatosporales</taxon>
        <taxon>Streptomycetaceae</taxon>
        <taxon>Streptomyces</taxon>
    </lineage>
</organism>
<proteinExistence type="predicted"/>
<protein>
    <submittedName>
        <fullName evidence="1">Uncharacterized protein</fullName>
    </submittedName>
</protein>
<name>A0ABV3CIC0_9ACTN</name>
<dbReference type="RefSeq" id="WP_360020441.1">
    <property type="nucleotide sequence ID" value="NZ_JBEZAE010000023.1"/>
</dbReference>
<gene>
    <name evidence="1" type="ORF">AB0A88_28410</name>
</gene>
<sequence>MMEMNFRKLPDNQHEILVRARKGPDVRMPAQPVGPTLPHDLVHAVVETSLGIDDGFWGAMARGATFEGFELVFPSRHRRSGLKVLRRGGDAVMTAELSVNWAYRVWLGLPTEGRGIGRAPLDEAALARTTPRLDSAAARWAALPDGGELLWRWGWTGRDPQGRGRP</sequence>
<keyword evidence="2" id="KW-1185">Reference proteome</keyword>
<comment type="caution">
    <text evidence="1">The sequence shown here is derived from an EMBL/GenBank/DDBJ whole genome shotgun (WGS) entry which is preliminary data.</text>
</comment>
<dbReference type="Proteomes" id="UP001551329">
    <property type="component" value="Unassembled WGS sequence"/>
</dbReference>
<accession>A0ABV3CIC0</accession>
<evidence type="ECO:0000313" key="1">
    <source>
        <dbReference type="EMBL" id="MEU7074030.1"/>
    </source>
</evidence>
<dbReference type="EMBL" id="JBEZAE010000023">
    <property type="protein sequence ID" value="MEU7074030.1"/>
    <property type="molecule type" value="Genomic_DNA"/>
</dbReference>
<reference evidence="1 2" key="1">
    <citation type="submission" date="2024-06" db="EMBL/GenBank/DDBJ databases">
        <title>The Natural Products Discovery Center: Release of the First 8490 Sequenced Strains for Exploring Actinobacteria Biosynthetic Diversity.</title>
        <authorList>
            <person name="Kalkreuter E."/>
            <person name="Kautsar S.A."/>
            <person name="Yang D."/>
            <person name="Bader C.D."/>
            <person name="Teijaro C.N."/>
            <person name="Fluegel L."/>
            <person name="Davis C.M."/>
            <person name="Simpson J.R."/>
            <person name="Lauterbach L."/>
            <person name="Steele A.D."/>
            <person name="Gui C."/>
            <person name="Meng S."/>
            <person name="Li G."/>
            <person name="Viehrig K."/>
            <person name="Ye F."/>
            <person name="Su P."/>
            <person name="Kiefer A.F."/>
            <person name="Nichols A."/>
            <person name="Cepeda A.J."/>
            <person name="Yan W."/>
            <person name="Fan B."/>
            <person name="Jiang Y."/>
            <person name="Adhikari A."/>
            <person name="Zheng C.-J."/>
            <person name="Schuster L."/>
            <person name="Cowan T.M."/>
            <person name="Smanski M.J."/>
            <person name="Chevrette M.G."/>
            <person name="De Carvalho L.P.S."/>
            <person name="Shen B."/>
        </authorList>
    </citation>
    <scope>NUCLEOTIDE SEQUENCE [LARGE SCALE GENOMIC DNA]</scope>
    <source>
        <strain evidence="1 2">NPDC045974</strain>
    </source>
</reference>